<dbReference type="EMBL" id="JBEDUW010000005">
    <property type="protein sequence ID" value="KAK9927857.1"/>
    <property type="molecule type" value="Genomic_DNA"/>
</dbReference>
<keyword evidence="3" id="KW-1185">Reference proteome</keyword>
<feature type="signal peptide" evidence="1">
    <location>
        <begin position="1"/>
        <end position="25"/>
    </location>
</feature>
<name>A0AAW1WWS5_RUBAR</name>
<evidence type="ECO:0000313" key="2">
    <source>
        <dbReference type="EMBL" id="KAK9927857.1"/>
    </source>
</evidence>
<keyword evidence="1" id="KW-0732">Signal</keyword>
<accession>A0AAW1WWS5</accession>
<dbReference type="Proteomes" id="UP001457282">
    <property type="component" value="Unassembled WGS sequence"/>
</dbReference>
<evidence type="ECO:0000256" key="1">
    <source>
        <dbReference type="SAM" id="SignalP"/>
    </source>
</evidence>
<proteinExistence type="predicted"/>
<evidence type="ECO:0000313" key="3">
    <source>
        <dbReference type="Proteomes" id="UP001457282"/>
    </source>
</evidence>
<comment type="caution">
    <text evidence="2">The sequence shown here is derived from an EMBL/GenBank/DDBJ whole genome shotgun (WGS) entry which is preliminary data.</text>
</comment>
<feature type="chain" id="PRO_5043889784" evidence="1">
    <location>
        <begin position="26"/>
        <end position="125"/>
    </location>
</feature>
<sequence>MSRLHSVAILISVLLVMSLLTSTHCIIILSNNSSSNAFSWCQGGTHDDPSCLIGQTDSDSEFALDSESSRRILKTINPFTPKTRTPGDPLSCDRFKKPGCHPGQKNPKHITDCRGAFGRTCWKHT</sequence>
<gene>
    <name evidence="2" type="ORF">M0R45_025023</name>
</gene>
<organism evidence="2 3">
    <name type="scientific">Rubus argutus</name>
    <name type="common">Southern blackberry</name>
    <dbReference type="NCBI Taxonomy" id="59490"/>
    <lineage>
        <taxon>Eukaryota</taxon>
        <taxon>Viridiplantae</taxon>
        <taxon>Streptophyta</taxon>
        <taxon>Embryophyta</taxon>
        <taxon>Tracheophyta</taxon>
        <taxon>Spermatophyta</taxon>
        <taxon>Magnoliopsida</taxon>
        <taxon>eudicotyledons</taxon>
        <taxon>Gunneridae</taxon>
        <taxon>Pentapetalae</taxon>
        <taxon>rosids</taxon>
        <taxon>fabids</taxon>
        <taxon>Rosales</taxon>
        <taxon>Rosaceae</taxon>
        <taxon>Rosoideae</taxon>
        <taxon>Rosoideae incertae sedis</taxon>
        <taxon>Rubus</taxon>
    </lineage>
</organism>
<dbReference type="AlphaFoldDB" id="A0AAW1WWS5"/>
<protein>
    <submittedName>
        <fullName evidence="2">Uncharacterized protein</fullName>
    </submittedName>
</protein>
<reference evidence="2 3" key="1">
    <citation type="journal article" date="2023" name="G3 (Bethesda)">
        <title>A chromosome-length genome assembly and annotation of blackberry (Rubus argutus, cv. 'Hillquist').</title>
        <authorList>
            <person name="Bruna T."/>
            <person name="Aryal R."/>
            <person name="Dudchenko O."/>
            <person name="Sargent D.J."/>
            <person name="Mead D."/>
            <person name="Buti M."/>
            <person name="Cavallini A."/>
            <person name="Hytonen T."/>
            <person name="Andres J."/>
            <person name="Pham M."/>
            <person name="Weisz D."/>
            <person name="Mascagni F."/>
            <person name="Usai G."/>
            <person name="Natali L."/>
            <person name="Bassil N."/>
            <person name="Fernandez G.E."/>
            <person name="Lomsadze A."/>
            <person name="Armour M."/>
            <person name="Olukolu B."/>
            <person name="Poorten T."/>
            <person name="Britton C."/>
            <person name="Davik J."/>
            <person name="Ashrafi H."/>
            <person name="Aiden E.L."/>
            <person name="Borodovsky M."/>
            <person name="Worthington M."/>
        </authorList>
    </citation>
    <scope>NUCLEOTIDE SEQUENCE [LARGE SCALE GENOMIC DNA]</scope>
    <source>
        <strain evidence="2">PI 553951</strain>
    </source>
</reference>